<protein>
    <recommendedName>
        <fullName evidence="3">PhoD-like phosphatase metallophosphatase domain-containing protein</fullName>
    </recommendedName>
</protein>
<feature type="transmembrane region" description="Helical" evidence="2">
    <location>
        <begin position="140"/>
        <end position="161"/>
    </location>
</feature>
<keyword evidence="2" id="KW-1133">Transmembrane helix</keyword>
<comment type="caution">
    <text evidence="4">The sequence shown here is derived from an EMBL/GenBank/DDBJ whole genome shotgun (WGS) entry which is preliminary data.</text>
</comment>
<name>A0ABR2X3M0_9FUNG</name>
<proteinExistence type="predicted"/>
<dbReference type="InterPro" id="IPR018946">
    <property type="entry name" value="PhoD-like_MPP"/>
</dbReference>
<feature type="transmembrane region" description="Helical" evidence="2">
    <location>
        <begin position="33"/>
        <end position="54"/>
    </location>
</feature>
<keyword evidence="5" id="KW-1185">Reference proteome</keyword>
<dbReference type="SUPFAM" id="SSF56300">
    <property type="entry name" value="Metallo-dependent phosphatases"/>
    <property type="match status" value="1"/>
</dbReference>
<dbReference type="InterPro" id="IPR052900">
    <property type="entry name" value="Phospholipid_Metab_Enz"/>
</dbReference>
<dbReference type="CDD" id="cd07389">
    <property type="entry name" value="MPP_PhoD"/>
    <property type="match status" value="1"/>
</dbReference>
<organism evidence="4 5">
    <name type="scientific">Basidiobolus ranarum</name>
    <dbReference type="NCBI Taxonomy" id="34480"/>
    <lineage>
        <taxon>Eukaryota</taxon>
        <taxon>Fungi</taxon>
        <taxon>Fungi incertae sedis</taxon>
        <taxon>Zoopagomycota</taxon>
        <taxon>Entomophthoromycotina</taxon>
        <taxon>Basidiobolomycetes</taxon>
        <taxon>Basidiobolales</taxon>
        <taxon>Basidiobolaceae</taxon>
        <taxon>Basidiobolus</taxon>
    </lineage>
</organism>
<dbReference type="PANTHER" id="PTHR43606:SF2">
    <property type="entry name" value="ALKALINE PHOSPHATASE FAMILY PROTEIN (AFU_ORTHOLOGUE AFUA_5G03860)"/>
    <property type="match status" value="1"/>
</dbReference>
<keyword evidence="2" id="KW-0472">Membrane</keyword>
<evidence type="ECO:0000256" key="2">
    <source>
        <dbReference type="SAM" id="Phobius"/>
    </source>
</evidence>
<evidence type="ECO:0000256" key="1">
    <source>
        <dbReference type="SAM" id="MobiDB-lite"/>
    </source>
</evidence>
<feature type="transmembrane region" description="Helical" evidence="2">
    <location>
        <begin position="7"/>
        <end position="27"/>
    </location>
</feature>
<feature type="region of interest" description="Disordered" evidence="1">
    <location>
        <begin position="67"/>
        <end position="130"/>
    </location>
</feature>
<evidence type="ECO:0000313" key="4">
    <source>
        <dbReference type="EMBL" id="KAK9768346.1"/>
    </source>
</evidence>
<evidence type="ECO:0000313" key="5">
    <source>
        <dbReference type="Proteomes" id="UP001479436"/>
    </source>
</evidence>
<dbReference type="Proteomes" id="UP001479436">
    <property type="component" value="Unassembled WGS sequence"/>
</dbReference>
<dbReference type="PANTHER" id="PTHR43606">
    <property type="entry name" value="PHOSPHATASE, PUTATIVE (AFU_ORTHOLOGUE AFUA_6G08710)-RELATED"/>
    <property type="match status" value="1"/>
</dbReference>
<keyword evidence="2" id="KW-0812">Transmembrane</keyword>
<gene>
    <name evidence="4" type="ORF">K7432_001078</name>
</gene>
<feature type="compositionally biased region" description="Polar residues" evidence="1">
    <location>
        <begin position="74"/>
        <end position="91"/>
    </location>
</feature>
<feature type="domain" description="PhoD-like phosphatase metallophosphatase" evidence="3">
    <location>
        <begin position="292"/>
        <end position="549"/>
    </location>
</feature>
<accession>A0ABR2X3M0</accession>
<sequence length="591" mass="68159">MTGAPVYTTRALITTSTLFYLVIFIYLRWIPGYVAYRVITVLFPVNLLLTGYVWRWNSQQFQEVSEEQSESESGALTSSREYQKGNYSGNNESEAASSSATQSPTKTLRARKSVEAPVSPPTSNSRQTVKPLKSKEVSSIILAVNLLLSGFLFLSVFHFTFRAYYLDIGTKLAFARTGEVSYDHAKLFVRDPKSTQVRLEYREVQEENWRKGPVASLSKVDDYTATTVLSGLEPSRMYIYRFVNLENESVIDPGVNNFTTSPSPGTPSKFRFVAGSCIKPNFPYTPFRDIGIPGFQVMRQHDMDFMILLGDFIYADVPYYFGPQIEDYRRLYREIYADQDFASIYRKVPIYNTYDDHEVLNNWNFQERPPMGNAMVAYNEYQGVPNPDPLEKGTAYYTFSYGDTAFFVMDTRRYRSSALLPDDENKTMLGPEQMAHFREWCHQVNQTATIKFIVTSVPFTINWANYDSTQDTWRGYQTERKEILELLRYVPNVYMISGDRHEAAVTELPYGVIDFSTSPINQFYLPIKTYREENGDKEIYYQQTGNIKYAIFEVDTTDRQHPKAKYLLYTGGSEPEFTYDMNTQPIFNPNS</sequence>
<dbReference type="Gene3D" id="3.60.21.70">
    <property type="entry name" value="PhoD-like phosphatase"/>
    <property type="match status" value="1"/>
</dbReference>
<reference evidence="4 5" key="1">
    <citation type="submission" date="2023-04" db="EMBL/GenBank/DDBJ databases">
        <title>Genome of Basidiobolus ranarum AG-B5.</title>
        <authorList>
            <person name="Stajich J.E."/>
            <person name="Carter-House D."/>
            <person name="Gryganskyi A."/>
        </authorList>
    </citation>
    <scope>NUCLEOTIDE SEQUENCE [LARGE SCALE GENOMIC DNA]</scope>
    <source>
        <strain evidence="4 5">AG-B5</strain>
    </source>
</reference>
<dbReference type="InterPro" id="IPR038607">
    <property type="entry name" value="PhoD-like_sf"/>
</dbReference>
<dbReference type="EMBL" id="JASJQH010000022">
    <property type="protein sequence ID" value="KAK9768346.1"/>
    <property type="molecule type" value="Genomic_DNA"/>
</dbReference>
<dbReference type="InterPro" id="IPR029052">
    <property type="entry name" value="Metallo-depent_PP-like"/>
</dbReference>
<evidence type="ECO:0000259" key="3">
    <source>
        <dbReference type="Pfam" id="PF09423"/>
    </source>
</evidence>
<dbReference type="Pfam" id="PF09423">
    <property type="entry name" value="PhoD"/>
    <property type="match status" value="1"/>
</dbReference>